<name>A0ABQ9W7Q9_SAGOE</name>
<dbReference type="EMBL" id="JASSZA010000002">
    <property type="protein sequence ID" value="KAK2117662.1"/>
    <property type="molecule type" value="Genomic_DNA"/>
</dbReference>
<comment type="caution">
    <text evidence="2">The sequence shown here is derived from an EMBL/GenBank/DDBJ whole genome shotgun (WGS) entry which is preliminary data.</text>
</comment>
<evidence type="ECO:0000256" key="1">
    <source>
        <dbReference type="SAM" id="MobiDB-lite"/>
    </source>
</evidence>
<evidence type="ECO:0000313" key="2">
    <source>
        <dbReference type="EMBL" id="KAK2117662.1"/>
    </source>
</evidence>
<evidence type="ECO:0000313" key="3">
    <source>
        <dbReference type="Proteomes" id="UP001266305"/>
    </source>
</evidence>
<protein>
    <submittedName>
        <fullName evidence="2">Uncharacterized protein</fullName>
    </submittedName>
</protein>
<sequence length="64" mass="7352">NTNPEQAETEGPEQDSSRENRSKSKAKRKQSTMKSYRWLTVMEEFINPDVKKSPTPGQTEGMIH</sequence>
<proteinExistence type="predicted"/>
<organism evidence="2 3">
    <name type="scientific">Saguinus oedipus</name>
    <name type="common">Cotton-top tamarin</name>
    <name type="synonym">Oedipomidas oedipus</name>
    <dbReference type="NCBI Taxonomy" id="9490"/>
    <lineage>
        <taxon>Eukaryota</taxon>
        <taxon>Metazoa</taxon>
        <taxon>Chordata</taxon>
        <taxon>Craniata</taxon>
        <taxon>Vertebrata</taxon>
        <taxon>Euteleostomi</taxon>
        <taxon>Mammalia</taxon>
        <taxon>Eutheria</taxon>
        <taxon>Euarchontoglires</taxon>
        <taxon>Primates</taxon>
        <taxon>Haplorrhini</taxon>
        <taxon>Platyrrhini</taxon>
        <taxon>Cebidae</taxon>
        <taxon>Callitrichinae</taxon>
        <taxon>Saguinus</taxon>
    </lineage>
</organism>
<accession>A0ABQ9W7Q9</accession>
<keyword evidence="3" id="KW-1185">Reference proteome</keyword>
<reference evidence="2 3" key="1">
    <citation type="submission" date="2023-05" db="EMBL/GenBank/DDBJ databases">
        <title>B98-5 Cell Line De Novo Hybrid Assembly: An Optical Mapping Approach.</title>
        <authorList>
            <person name="Kananen K."/>
            <person name="Auerbach J.A."/>
            <person name="Kautto E."/>
            <person name="Blachly J.S."/>
        </authorList>
    </citation>
    <scope>NUCLEOTIDE SEQUENCE [LARGE SCALE GENOMIC DNA]</scope>
    <source>
        <strain evidence="2">B95-8</strain>
        <tissue evidence="2">Cell line</tissue>
    </source>
</reference>
<dbReference type="Proteomes" id="UP001266305">
    <property type="component" value="Unassembled WGS sequence"/>
</dbReference>
<gene>
    <name evidence="2" type="ORF">P7K49_004548</name>
</gene>
<feature type="region of interest" description="Disordered" evidence="1">
    <location>
        <begin position="1"/>
        <end position="34"/>
    </location>
</feature>
<feature type="non-terminal residue" evidence="2">
    <location>
        <position position="1"/>
    </location>
</feature>